<evidence type="ECO:0000256" key="1">
    <source>
        <dbReference type="SAM" id="MobiDB-lite"/>
    </source>
</evidence>
<dbReference type="Proteomes" id="UP001501746">
    <property type="component" value="Unassembled WGS sequence"/>
</dbReference>
<sequence>MLASSSATRPVGAPPYVHLEGSMQPRARLALTGSILALAALTLAGCSASPEGGSASDAASSSPRPSADASAPATDADATADPDADDDAASPSNCLVGDWVLTDEQMQRYYDQMNADLAEYAIVYDPSGSSGLSFAEDGTYAYTPDLSMSVDIAGLPAEATLGGTLSGQYAVDGSTVSTSNDTNELSMDVTVDGEAMDGTAVTEQILASPITSAPYDCSGETPVIHFSTGASTVPLTLSRG</sequence>
<feature type="region of interest" description="Disordered" evidence="1">
    <location>
        <begin position="50"/>
        <end position="93"/>
    </location>
</feature>
<feature type="compositionally biased region" description="Low complexity" evidence="1">
    <location>
        <begin position="54"/>
        <end position="77"/>
    </location>
</feature>
<gene>
    <name evidence="2" type="ORF">GCM10009750_25600</name>
</gene>
<comment type="caution">
    <text evidence="2">The sequence shown here is derived from an EMBL/GenBank/DDBJ whole genome shotgun (WGS) entry which is preliminary data.</text>
</comment>
<organism evidence="2 3">
    <name type="scientific">Agromyces salentinus</name>
    <dbReference type="NCBI Taxonomy" id="269421"/>
    <lineage>
        <taxon>Bacteria</taxon>
        <taxon>Bacillati</taxon>
        <taxon>Actinomycetota</taxon>
        <taxon>Actinomycetes</taxon>
        <taxon>Micrococcales</taxon>
        <taxon>Microbacteriaceae</taxon>
        <taxon>Agromyces</taxon>
    </lineage>
</organism>
<keyword evidence="3" id="KW-1185">Reference proteome</keyword>
<reference evidence="3" key="1">
    <citation type="journal article" date="2019" name="Int. J. Syst. Evol. Microbiol.">
        <title>The Global Catalogue of Microorganisms (GCM) 10K type strain sequencing project: providing services to taxonomists for standard genome sequencing and annotation.</title>
        <authorList>
            <consortium name="The Broad Institute Genomics Platform"/>
            <consortium name="The Broad Institute Genome Sequencing Center for Infectious Disease"/>
            <person name="Wu L."/>
            <person name="Ma J."/>
        </authorList>
    </citation>
    <scope>NUCLEOTIDE SEQUENCE [LARGE SCALE GENOMIC DNA]</scope>
    <source>
        <strain evidence="3">JCM 14323</strain>
    </source>
</reference>
<evidence type="ECO:0000313" key="3">
    <source>
        <dbReference type="Proteomes" id="UP001501746"/>
    </source>
</evidence>
<proteinExistence type="predicted"/>
<name>A0ABP4Z5Y5_9MICO</name>
<dbReference type="EMBL" id="BAAANK010000007">
    <property type="protein sequence ID" value="GAA1838676.1"/>
    <property type="molecule type" value="Genomic_DNA"/>
</dbReference>
<feature type="compositionally biased region" description="Acidic residues" evidence="1">
    <location>
        <begin position="78"/>
        <end position="88"/>
    </location>
</feature>
<protein>
    <submittedName>
        <fullName evidence="2">Uncharacterized protein</fullName>
    </submittedName>
</protein>
<accession>A0ABP4Z5Y5</accession>
<evidence type="ECO:0000313" key="2">
    <source>
        <dbReference type="EMBL" id="GAA1838676.1"/>
    </source>
</evidence>